<dbReference type="AlphaFoldDB" id="A0A178FA94"/>
<comment type="caution">
    <text evidence="1">The sequence shown here is derived from an EMBL/GenBank/DDBJ whole genome shotgun (WGS) entry which is preliminary data.</text>
</comment>
<proteinExistence type="predicted"/>
<evidence type="ECO:0000313" key="2">
    <source>
        <dbReference type="Proteomes" id="UP000243519"/>
    </source>
</evidence>
<organism evidence="1 2">
    <name type="scientific">Trichophyton violaceum</name>
    <dbReference type="NCBI Taxonomy" id="34388"/>
    <lineage>
        <taxon>Eukaryota</taxon>
        <taxon>Fungi</taxon>
        <taxon>Dikarya</taxon>
        <taxon>Ascomycota</taxon>
        <taxon>Pezizomycotina</taxon>
        <taxon>Eurotiomycetes</taxon>
        <taxon>Eurotiomycetidae</taxon>
        <taxon>Onygenales</taxon>
        <taxon>Arthrodermataceae</taxon>
        <taxon>Trichophyton</taxon>
    </lineage>
</organism>
<gene>
    <name evidence="1" type="ORF">A7D00_7150</name>
</gene>
<sequence>MNLRVNEFFHDTMSFLSQIHDNNMLLWYKAAPFPPLSETTLLFLYDNEALGLVHLPGIGPRQPIQPRYHPRHGNYIKRRSSLLQALGVRRTKVQ</sequence>
<accession>A0A178FA94</accession>
<dbReference type="EMBL" id="LHPN01000020">
    <property type="protein sequence ID" value="OAL68895.1"/>
    <property type="molecule type" value="Genomic_DNA"/>
</dbReference>
<reference evidence="1 2" key="1">
    <citation type="submission" date="2016-05" db="EMBL/GenBank/DDBJ databases">
        <title>Genome sequencing of Trichophyton violaceum CMCC(F)T3l isolated from hair.</title>
        <authorList>
            <person name="Zhan P."/>
            <person name="Tao Y."/>
            <person name="Liu W."/>
        </authorList>
    </citation>
    <scope>NUCLEOTIDE SEQUENCE [LARGE SCALE GENOMIC DNA]</scope>
    <source>
        <strain evidence="2">CMCC(F)T3l</strain>
    </source>
</reference>
<evidence type="ECO:0000313" key="1">
    <source>
        <dbReference type="EMBL" id="OAL68895.1"/>
    </source>
</evidence>
<dbReference type="Proteomes" id="UP000243519">
    <property type="component" value="Unassembled WGS sequence"/>
</dbReference>
<keyword evidence="2" id="KW-1185">Reference proteome</keyword>
<protein>
    <submittedName>
        <fullName evidence="1">Uncharacterized protein</fullName>
    </submittedName>
</protein>
<name>A0A178FA94_TRIVO</name>